<protein>
    <submittedName>
        <fullName evidence="2">Uncharacterized protein</fullName>
    </submittedName>
</protein>
<dbReference type="EMBL" id="VXDD01000001">
    <property type="protein sequence ID" value="KAB0304000.1"/>
    <property type="molecule type" value="Genomic_DNA"/>
</dbReference>
<reference evidence="2 3" key="1">
    <citation type="submission" date="2014-02" db="EMBL/GenBank/DDBJ databases">
        <title>Vibrio fortis Dalian14 Genome Sequencing.</title>
        <authorList>
            <person name="Wang Y."/>
            <person name="Song L."/>
            <person name="Liu G."/>
            <person name="Ding J."/>
        </authorList>
    </citation>
    <scope>NUCLEOTIDE SEQUENCE [LARGE SCALE GENOMIC DNA]</scope>
    <source>
        <strain evidence="2 3">Dalian14</strain>
    </source>
</reference>
<keyword evidence="3" id="KW-1185">Reference proteome</keyword>
<dbReference type="STRING" id="212667.VFDL14_06255"/>
<gene>
    <name evidence="1" type="ORF">F2Z80_08660</name>
    <name evidence="2" type="ORF">VFDL14_06255</name>
</gene>
<dbReference type="PROSITE" id="PS51257">
    <property type="entry name" value="PROKAR_LIPOPROTEIN"/>
    <property type="match status" value="1"/>
</dbReference>
<comment type="caution">
    <text evidence="2">The sequence shown here is derived from an EMBL/GenBank/DDBJ whole genome shotgun (WGS) entry which is preliminary data.</text>
</comment>
<proteinExistence type="predicted"/>
<dbReference type="EMBL" id="JFFR01000002">
    <property type="protein sequence ID" value="KDN30327.1"/>
    <property type="molecule type" value="Genomic_DNA"/>
</dbReference>
<dbReference type="RefSeq" id="WP_032549351.1">
    <property type="nucleotide sequence ID" value="NZ_BTGL01000004.1"/>
</dbReference>
<sequence length="335" mass="36397">MLKKTLMASAVITGLTGCVIKEDVVCTPDTRVDIETAEIQIPSSENMKVVVLPVDIDFENSASKKIQSAMRNALETQIDETGANLVDRKIANKVKGEIKLAEQSGRLSTKGVPIADYAIITEVTHADLSTSFSERRTYKNDDGETVEIAPSCSYDFDVEAVAKVVVLPSMEVVKRIKLEGDEYSSTETNNSRCPVSNATYGSMAAKAAAEAVNYSTELNKMLAASAPVLEMRQCEAGTQVRIAMGKNQKIKPGSDILFSNAMKSMEGETEIHPIGEGYVVNNEQNAVTNKYSWVVIDEEVSLKVKKGTISKVDASSIDCPLLDPSCHVENLKNEF</sequence>
<evidence type="ECO:0000313" key="2">
    <source>
        <dbReference type="EMBL" id="KDN30327.1"/>
    </source>
</evidence>
<reference evidence="1 4" key="2">
    <citation type="submission" date="2019-09" db="EMBL/GenBank/DDBJ databases">
        <title>Vibrio Fortis S7-72.</title>
        <authorList>
            <person name="Das S.K."/>
        </authorList>
    </citation>
    <scope>NUCLEOTIDE SEQUENCE [LARGE SCALE GENOMIC DNA]</scope>
    <source>
        <strain evidence="1 4">S7-72</strain>
    </source>
</reference>
<accession>A0A066UWS2</accession>
<organism evidence="2 3">
    <name type="scientific">Vibrio fortis</name>
    <dbReference type="NCBI Taxonomy" id="212667"/>
    <lineage>
        <taxon>Bacteria</taxon>
        <taxon>Pseudomonadati</taxon>
        <taxon>Pseudomonadota</taxon>
        <taxon>Gammaproteobacteria</taxon>
        <taxon>Vibrionales</taxon>
        <taxon>Vibrionaceae</taxon>
        <taxon>Vibrio</taxon>
    </lineage>
</organism>
<evidence type="ECO:0000313" key="4">
    <source>
        <dbReference type="Proteomes" id="UP000326687"/>
    </source>
</evidence>
<name>A0A066UWS2_9VIBR</name>
<evidence type="ECO:0000313" key="1">
    <source>
        <dbReference type="EMBL" id="KAB0304000.1"/>
    </source>
</evidence>
<dbReference type="Proteomes" id="UP000326687">
    <property type="component" value="Unassembled WGS sequence"/>
</dbReference>
<dbReference type="AlphaFoldDB" id="A0A066UWS2"/>
<dbReference type="Proteomes" id="UP000027219">
    <property type="component" value="Unassembled WGS sequence"/>
</dbReference>
<evidence type="ECO:0000313" key="3">
    <source>
        <dbReference type="Proteomes" id="UP000027219"/>
    </source>
</evidence>
<dbReference type="OrthoDB" id="6251232at2"/>